<keyword evidence="5" id="KW-1185">Reference proteome</keyword>
<gene>
    <name evidence="4" type="ORF">P775_11680</name>
</gene>
<dbReference type="InterPro" id="IPR050287">
    <property type="entry name" value="MTA/SAH_deaminase"/>
</dbReference>
<evidence type="ECO:0000313" key="5">
    <source>
        <dbReference type="Proteomes" id="UP000231259"/>
    </source>
</evidence>
<feature type="domain" description="Amidohydrolase-related" evidence="3">
    <location>
        <begin position="55"/>
        <end position="182"/>
    </location>
</feature>
<dbReference type="Gene3D" id="2.30.40.10">
    <property type="entry name" value="Urease, subunit C, domain 1"/>
    <property type="match status" value="1"/>
</dbReference>
<dbReference type="EMBL" id="AWWI01000070">
    <property type="protein sequence ID" value="PIL20009.1"/>
    <property type="molecule type" value="Genomic_DNA"/>
</dbReference>
<dbReference type="Proteomes" id="UP000231259">
    <property type="component" value="Unassembled WGS sequence"/>
</dbReference>
<evidence type="ECO:0000256" key="1">
    <source>
        <dbReference type="ARBA" id="ARBA00006745"/>
    </source>
</evidence>
<dbReference type="InterPro" id="IPR011059">
    <property type="entry name" value="Metal-dep_hydrolase_composite"/>
</dbReference>
<dbReference type="GO" id="GO:0016810">
    <property type="term" value="F:hydrolase activity, acting on carbon-nitrogen (but not peptide) bonds"/>
    <property type="evidence" value="ECO:0007669"/>
    <property type="project" value="InterPro"/>
</dbReference>
<sequence>MDQEFLIKCGHVLTMDPHIGDLVAGDVRVRGDRIVEVGTALASRGAEVIDATGMIVLPGLIDGHRHAWQSLLRGQASDWSFPQYMVEARALYCGCFDPDDAYLANYLGGLESITAGITTIVDHCHLQSTPDVSDALARGLKDSGIGGVFCYALQNVPYYVDGDSIDRDTVRDLLTRAPDAWHDANAARLRDTYFGSGPLSFGIALPESTPYMPAHLSAGILARGEALSPKLVTGHWNAISKPGFYQCTLADLLDVGAFVSPTLLSHNNDLSDIDLKRMATARLGLCTCPDTECGMGLGSLIARRFVDMGGAASLGLDTTSFARADMFKQARLMLQVERKRLADETGNMPSVIGYNTRAVLELLTLTGARSLGMDAEIGSLTPGKRADLILVKQDELTRRADPAATLLFFSDASDIDTVIIAGVIRKRDADLIGIDVEGLRERTTRAVAAVGERYARLPHKQLADVWDGIF</sequence>
<dbReference type="PANTHER" id="PTHR43794:SF11">
    <property type="entry name" value="AMIDOHYDROLASE-RELATED DOMAIN-CONTAINING PROTEIN"/>
    <property type="match status" value="1"/>
</dbReference>
<reference evidence="4 5" key="1">
    <citation type="submission" date="2013-09" db="EMBL/GenBank/DDBJ databases">
        <title>Genome sequencing of Phaeobacter antarcticus sp. nov. SM1211.</title>
        <authorList>
            <person name="Zhang X.-Y."/>
            <person name="Liu C."/>
            <person name="Chen X.-L."/>
            <person name="Xie B.-B."/>
            <person name="Qin Q.-L."/>
            <person name="Rong J.-C."/>
            <person name="Zhang Y.-Z."/>
        </authorList>
    </citation>
    <scope>NUCLEOTIDE SEQUENCE [LARGE SCALE GENOMIC DNA]</scope>
    <source>
        <strain evidence="4 5">SM1211</strain>
    </source>
</reference>
<evidence type="ECO:0000259" key="3">
    <source>
        <dbReference type="Pfam" id="PF01979"/>
    </source>
</evidence>
<dbReference type="SUPFAM" id="SSF51338">
    <property type="entry name" value="Composite domain of metallo-dependent hydrolases"/>
    <property type="match status" value="1"/>
</dbReference>
<dbReference type="InterPro" id="IPR006680">
    <property type="entry name" value="Amidohydro-rel"/>
</dbReference>
<dbReference type="PANTHER" id="PTHR43794">
    <property type="entry name" value="AMINOHYDROLASE SSNA-RELATED"/>
    <property type="match status" value="1"/>
</dbReference>
<evidence type="ECO:0000256" key="2">
    <source>
        <dbReference type="ARBA" id="ARBA00022801"/>
    </source>
</evidence>
<accession>A0A2G8REP1</accession>
<dbReference type="RefSeq" id="WP_099911089.1">
    <property type="nucleotide sequence ID" value="NZ_AWWI01000070.1"/>
</dbReference>
<dbReference type="OrthoDB" id="9796020at2"/>
<evidence type="ECO:0000313" key="4">
    <source>
        <dbReference type="EMBL" id="PIL20009.1"/>
    </source>
</evidence>
<protein>
    <recommendedName>
        <fullName evidence="3">Amidohydrolase-related domain-containing protein</fullName>
    </recommendedName>
</protein>
<organism evidence="4 5">
    <name type="scientific">Puniceibacterium antarcticum</name>
    <dbReference type="NCBI Taxonomy" id="1206336"/>
    <lineage>
        <taxon>Bacteria</taxon>
        <taxon>Pseudomonadati</taxon>
        <taxon>Pseudomonadota</taxon>
        <taxon>Alphaproteobacteria</taxon>
        <taxon>Rhodobacterales</taxon>
        <taxon>Paracoccaceae</taxon>
        <taxon>Puniceibacterium</taxon>
    </lineage>
</organism>
<feature type="domain" description="Amidohydrolase-related" evidence="3">
    <location>
        <begin position="262"/>
        <end position="424"/>
    </location>
</feature>
<dbReference type="AlphaFoldDB" id="A0A2G8REP1"/>
<comment type="caution">
    <text evidence="4">The sequence shown here is derived from an EMBL/GenBank/DDBJ whole genome shotgun (WGS) entry which is preliminary data.</text>
</comment>
<name>A0A2G8REP1_9RHOB</name>
<dbReference type="SUPFAM" id="SSF51556">
    <property type="entry name" value="Metallo-dependent hydrolases"/>
    <property type="match status" value="1"/>
</dbReference>
<dbReference type="Pfam" id="PF01979">
    <property type="entry name" value="Amidohydro_1"/>
    <property type="match status" value="2"/>
</dbReference>
<dbReference type="InterPro" id="IPR032466">
    <property type="entry name" value="Metal_Hydrolase"/>
</dbReference>
<dbReference type="Gene3D" id="3.20.20.140">
    <property type="entry name" value="Metal-dependent hydrolases"/>
    <property type="match status" value="1"/>
</dbReference>
<comment type="similarity">
    <text evidence="1">Belongs to the metallo-dependent hydrolases superfamily. ATZ/TRZ family.</text>
</comment>
<proteinExistence type="inferred from homology"/>
<keyword evidence="2" id="KW-0378">Hydrolase</keyword>